<protein>
    <submittedName>
        <fullName evidence="2">Uncharacterized protein</fullName>
    </submittedName>
</protein>
<feature type="region of interest" description="Disordered" evidence="1">
    <location>
        <begin position="16"/>
        <end position="78"/>
    </location>
</feature>
<evidence type="ECO:0000313" key="2">
    <source>
        <dbReference type="EMBL" id="KAL0319916.1"/>
    </source>
</evidence>
<proteinExistence type="predicted"/>
<comment type="caution">
    <text evidence="2">The sequence shown here is derived from an EMBL/GenBank/DDBJ whole genome shotgun (WGS) entry which is preliminary data.</text>
</comment>
<dbReference type="EMBL" id="JACGWJ010000024">
    <property type="protein sequence ID" value="KAL0319916.1"/>
    <property type="molecule type" value="Genomic_DNA"/>
</dbReference>
<organism evidence="2">
    <name type="scientific">Sesamum radiatum</name>
    <name type="common">Black benniseed</name>
    <dbReference type="NCBI Taxonomy" id="300843"/>
    <lineage>
        <taxon>Eukaryota</taxon>
        <taxon>Viridiplantae</taxon>
        <taxon>Streptophyta</taxon>
        <taxon>Embryophyta</taxon>
        <taxon>Tracheophyta</taxon>
        <taxon>Spermatophyta</taxon>
        <taxon>Magnoliopsida</taxon>
        <taxon>eudicotyledons</taxon>
        <taxon>Gunneridae</taxon>
        <taxon>Pentapetalae</taxon>
        <taxon>asterids</taxon>
        <taxon>lamiids</taxon>
        <taxon>Lamiales</taxon>
        <taxon>Pedaliaceae</taxon>
        <taxon>Sesamum</taxon>
    </lineage>
</organism>
<accession>A0AAW2LQC4</accession>
<evidence type="ECO:0000256" key="1">
    <source>
        <dbReference type="SAM" id="MobiDB-lite"/>
    </source>
</evidence>
<gene>
    <name evidence="2" type="ORF">Sradi_5253100</name>
</gene>
<reference evidence="2" key="2">
    <citation type="journal article" date="2024" name="Plant">
        <title>Genomic evolution and insights into agronomic trait innovations of Sesamum species.</title>
        <authorList>
            <person name="Miao H."/>
            <person name="Wang L."/>
            <person name="Qu L."/>
            <person name="Liu H."/>
            <person name="Sun Y."/>
            <person name="Le M."/>
            <person name="Wang Q."/>
            <person name="Wei S."/>
            <person name="Zheng Y."/>
            <person name="Lin W."/>
            <person name="Duan Y."/>
            <person name="Cao H."/>
            <person name="Xiong S."/>
            <person name="Wang X."/>
            <person name="Wei L."/>
            <person name="Li C."/>
            <person name="Ma Q."/>
            <person name="Ju M."/>
            <person name="Zhao R."/>
            <person name="Li G."/>
            <person name="Mu C."/>
            <person name="Tian Q."/>
            <person name="Mei H."/>
            <person name="Zhang T."/>
            <person name="Gao T."/>
            <person name="Zhang H."/>
        </authorList>
    </citation>
    <scope>NUCLEOTIDE SEQUENCE</scope>
    <source>
        <strain evidence="2">G02</strain>
    </source>
</reference>
<dbReference type="AlphaFoldDB" id="A0AAW2LQC4"/>
<reference evidence="2" key="1">
    <citation type="submission" date="2020-06" db="EMBL/GenBank/DDBJ databases">
        <authorList>
            <person name="Li T."/>
            <person name="Hu X."/>
            <person name="Zhang T."/>
            <person name="Song X."/>
            <person name="Zhang H."/>
            <person name="Dai N."/>
            <person name="Sheng W."/>
            <person name="Hou X."/>
            <person name="Wei L."/>
        </authorList>
    </citation>
    <scope>NUCLEOTIDE SEQUENCE</scope>
    <source>
        <strain evidence="2">G02</strain>
        <tissue evidence="2">Leaf</tissue>
    </source>
</reference>
<sequence>MASKECLKRLKVIAARRKRPARAGETQFLELGGHDSSLSSRRRPSFQLEARPPQPEPTARAWGLHPPSHLVGSGISVV</sequence>
<name>A0AAW2LQC4_SESRA</name>